<proteinExistence type="predicted"/>
<feature type="region of interest" description="Disordered" evidence="1">
    <location>
        <begin position="65"/>
        <end position="86"/>
    </location>
</feature>
<dbReference type="EMBL" id="MDEJ01000059">
    <property type="protein sequence ID" value="PPU93400.1"/>
    <property type="molecule type" value="Genomic_DNA"/>
</dbReference>
<dbReference type="AlphaFoldDB" id="A0A2S7ENP6"/>
<comment type="caution">
    <text evidence="2">The sequence shown here is derived from an EMBL/GenBank/DDBJ whole genome shotgun (WGS) entry which is preliminary data.</text>
</comment>
<gene>
    <name evidence="2" type="ORF">XpopCFBP1817_11030</name>
</gene>
<evidence type="ECO:0000313" key="2">
    <source>
        <dbReference type="EMBL" id="PPU93400.1"/>
    </source>
</evidence>
<dbReference type="OrthoDB" id="5987270at2"/>
<organism evidence="2 3">
    <name type="scientific">Xanthomonas populi</name>
    <dbReference type="NCBI Taxonomy" id="53414"/>
    <lineage>
        <taxon>Bacteria</taxon>
        <taxon>Pseudomonadati</taxon>
        <taxon>Pseudomonadota</taxon>
        <taxon>Gammaproteobacteria</taxon>
        <taxon>Lysobacterales</taxon>
        <taxon>Lysobacteraceae</taxon>
        <taxon>Xanthomonas</taxon>
    </lineage>
</organism>
<evidence type="ECO:0000256" key="1">
    <source>
        <dbReference type="SAM" id="MobiDB-lite"/>
    </source>
</evidence>
<feature type="compositionally biased region" description="Basic residues" evidence="1">
    <location>
        <begin position="77"/>
        <end position="86"/>
    </location>
</feature>
<protein>
    <submittedName>
        <fullName evidence="2">Uncharacterized protein</fullName>
    </submittedName>
</protein>
<feature type="compositionally biased region" description="Basic and acidic residues" evidence="1">
    <location>
        <begin position="67"/>
        <end position="76"/>
    </location>
</feature>
<accession>A0A2S7ENP6</accession>
<reference evidence="3" key="1">
    <citation type="submission" date="2016-08" db="EMBL/GenBank/DDBJ databases">
        <authorList>
            <person name="Merda D."/>
            <person name="Briand M."/>
            <person name="Taghouti G."/>
            <person name="Carrere S."/>
            <person name="Gouzy J."/>
            <person name="Portier P."/>
            <person name="Jacques M.-A."/>
            <person name="Fischer-Le Saux M."/>
        </authorList>
    </citation>
    <scope>NUCLEOTIDE SEQUENCE [LARGE SCALE GENOMIC DNA]</scope>
    <source>
        <strain evidence="3">CFBP1817</strain>
    </source>
</reference>
<dbReference type="Proteomes" id="UP000239939">
    <property type="component" value="Unassembled WGS sequence"/>
</dbReference>
<keyword evidence="3" id="KW-1185">Reference proteome</keyword>
<sequence>MWFAAAAAILFLLLFIGWAVLGYYRRELSIVQAELQRYESAIPVLQAYYPSDAVICGGRGCANVDPNGKRTGDKRQYRQAKPRSQQ</sequence>
<name>A0A2S7ENP6_9XANT</name>
<evidence type="ECO:0000313" key="3">
    <source>
        <dbReference type="Proteomes" id="UP000239939"/>
    </source>
</evidence>